<comment type="caution">
    <text evidence="1">The sequence shown here is derived from an EMBL/GenBank/DDBJ whole genome shotgun (WGS) entry which is preliminary data.</text>
</comment>
<proteinExistence type="predicted"/>
<dbReference type="Proteomes" id="UP000607653">
    <property type="component" value="Unassembled WGS sequence"/>
</dbReference>
<keyword evidence="2" id="KW-1185">Reference proteome</keyword>
<dbReference type="EMBL" id="DUZY01000001">
    <property type="protein sequence ID" value="DAD22931.1"/>
    <property type="molecule type" value="Genomic_DNA"/>
</dbReference>
<reference evidence="1 2" key="1">
    <citation type="journal article" date="2020" name="Mol. Biol. Evol.">
        <title>Distinct Expression and Methylation Patterns for Genes with Different Fates following a Single Whole-Genome Duplication in Flowering Plants.</title>
        <authorList>
            <person name="Shi T."/>
            <person name="Rahmani R.S."/>
            <person name="Gugger P.F."/>
            <person name="Wang M."/>
            <person name="Li H."/>
            <person name="Zhang Y."/>
            <person name="Li Z."/>
            <person name="Wang Q."/>
            <person name="Van de Peer Y."/>
            <person name="Marchal K."/>
            <person name="Chen J."/>
        </authorList>
    </citation>
    <scope>NUCLEOTIDE SEQUENCE [LARGE SCALE GENOMIC DNA]</scope>
    <source>
        <tissue evidence="1">Leaf</tissue>
    </source>
</reference>
<organism evidence="1 2">
    <name type="scientific">Nelumbo nucifera</name>
    <name type="common">Sacred lotus</name>
    <dbReference type="NCBI Taxonomy" id="4432"/>
    <lineage>
        <taxon>Eukaryota</taxon>
        <taxon>Viridiplantae</taxon>
        <taxon>Streptophyta</taxon>
        <taxon>Embryophyta</taxon>
        <taxon>Tracheophyta</taxon>
        <taxon>Spermatophyta</taxon>
        <taxon>Magnoliopsida</taxon>
        <taxon>Proteales</taxon>
        <taxon>Nelumbonaceae</taxon>
        <taxon>Nelumbo</taxon>
    </lineage>
</organism>
<accession>A0A822XUS5</accession>
<name>A0A822XUS5_NELNU</name>
<evidence type="ECO:0000313" key="2">
    <source>
        <dbReference type="Proteomes" id="UP000607653"/>
    </source>
</evidence>
<protein>
    <submittedName>
        <fullName evidence="1">Uncharacterized protein</fullName>
    </submittedName>
</protein>
<gene>
    <name evidence="1" type="ORF">HUJ06_024394</name>
</gene>
<evidence type="ECO:0000313" key="1">
    <source>
        <dbReference type="EMBL" id="DAD22931.1"/>
    </source>
</evidence>
<dbReference type="AlphaFoldDB" id="A0A822XUS5"/>
<sequence length="68" mass="7368">MRIFHNIARTQEELISITVGKLISWVSTTKGILASQLGARLPITFAICNMGSVVIVPYQGFTLGGISF</sequence>